<dbReference type="RefSeq" id="WP_323467246.1">
    <property type="nucleotide sequence ID" value="NZ_CP144224.1"/>
</dbReference>
<feature type="domain" description="YetF-like N-terminal transmembrane" evidence="9">
    <location>
        <begin position="5"/>
        <end position="78"/>
    </location>
</feature>
<keyword evidence="5 7" id="KW-1133">Transmembrane helix</keyword>
<evidence type="ECO:0000256" key="7">
    <source>
        <dbReference type="SAM" id="Phobius"/>
    </source>
</evidence>
<evidence type="ECO:0000259" key="8">
    <source>
        <dbReference type="Pfam" id="PF04239"/>
    </source>
</evidence>
<evidence type="ECO:0000256" key="2">
    <source>
        <dbReference type="ARBA" id="ARBA00006448"/>
    </source>
</evidence>
<comment type="caution">
    <text evidence="10">The sequence shown here is derived from an EMBL/GenBank/DDBJ whole genome shotgun (WGS) entry which is preliminary data.</text>
</comment>
<feature type="domain" description="YetF C-terminal" evidence="8">
    <location>
        <begin position="81"/>
        <end position="213"/>
    </location>
</feature>
<dbReference type="Gene3D" id="3.30.240.20">
    <property type="entry name" value="bsu07140 like domains"/>
    <property type="match status" value="2"/>
</dbReference>
<feature type="transmembrane region" description="Helical" evidence="7">
    <location>
        <begin position="59"/>
        <end position="80"/>
    </location>
</feature>
<dbReference type="InterPro" id="IPR048454">
    <property type="entry name" value="YetF_N"/>
</dbReference>
<dbReference type="EMBL" id="JAWJAY010000003">
    <property type="protein sequence ID" value="MDV2886512.1"/>
    <property type="molecule type" value="Genomic_DNA"/>
</dbReference>
<name>A0AAJ2U3K8_ALKPS</name>
<reference evidence="10" key="1">
    <citation type="submission" date="2023-10" db="EMBL/GenBank/DDBJ databases">
        <title>Screening of Alkalihalophilus pseudofirmusBZ-TG-HK211 and Its Alleviation of Salt Stress on Rapeseed Growth.</title>
        <authorList>
            <person name="Zhao B."/>
            <person name="Guo T."/>
        </authorList>
    </citation>
    <scope>NUCLEOTIDE SEQUENCE</scope>
    <source>
        <strain evidence="10">BZ-TG-HK211</strain>
    </source>
</reference>
<dbReference type="Pfam" id="PF04239">
    <property type="entry name" value="DUF421"/>
    <property type="match status" value="1"/>
</dbReference>
<dbReference type="GO" id="GO:0005886">
    <property type="term" value="C:plasma membrane"/>
    <property type="evidence" value="ECO:0007669"/>
    <property type="project" value="UniProtKB-SubCell"/>
</dbReference>
<accession>A0AAJ2U3K8</accession>
<comment type="subcellular location">
    <subcellularLocation>
        <location evidence="1">Cell membrane</location>
        <topology evidence="1">Multi-pass membrane protein</topology>
    </subcellularLocation>
</comment>
<feature type="transmembrane region" description="Helical" evidence="7">
    <location>
        <begin position="7"/>
        <end position="26"/>
    </location>
</feature>
<keyword evidence="6 7" id="KW-0472">Membrane</keyword>
<dbReference type="InterPro" id="IPR023090">
    <property type="entry name" value="UPF0702_alpha/beta_dom_sf"/>
</dbReference>
<sequence length="237" mass="27167">MAEHLEIIIRTLIAFTSLFLGAKLLGKQTISQMTTFDFIATITLGSITANLAFNTSVPIHSVWISFAMFVLIIYMVEYAAMKNRKARKFFAGDPTVIIENGKLLEANMRKMRYTLDYMNQQLREINIFDVSEVLVAMVEPNGTLTALKKQEFREVTRGDLKLVSKAEKHIVPIELMMDGVVITRNLQENNIEEQWLMDQLEKRGVLKKDVMYAVLAPNGKLYIDTYHDFIPQPIDKE</sequence>
<dbReference type="PANTHER" id="PTHR34582">
    <property type="entry name" value="UPF0702 TRANSMEMBRANE PROTEIN YCAP"/>
    <property type="match status" value="1"/>
</dbReference>
<keyword evidence="3" id="KW-1003">Cell membrane</keyword>
<protein>
    <submittedName>
        <fullName evidence="10">DUF421 domain-containing protein</fullName>
    </submittedName>
</protein>
<keyword evidence="4 7" id="KW-0812">Transmembrane</keyword>
<dbReference type="AlphaFoldDB" id="A0AAJ2U3K8"/>
<evidence type="ECO:0000313" key="11">
    <source>
        <dbReference type="Proteomes" id="UP001285636"/>
    </source>
</evidence>
<dbReference type="PANTHER" id="PTHR34582:SF7">
    <property type="entry name" value="UPF0702 TRANSMEMBRANE PROTEIN YDFS"/>
    <property type="match status" value="1"/>
</dbReference>
<evidence type="ECO:0000313" key="10">
    <source>
        <dbReference type="EMBL" id="MDV2886512.1"/>
    </source>
</evidence>
<evidence type="ECO:0000256" key="5">
    <source>
        <dbReference type="ARBA" id="ARBA00022989"/>
    </source>
</evidence>
<dbReference type="InterPro" id="IPR007353">
    <property type="entry name" value="DUF421"/>
</dbReference>
<evidence type="ECO:0000256" key="1">
    <source>
        <dbReference type="ARBA" id="ARBA00004651"/>
    </source>
</evidence>
<evidence type="ECO:0000259" key="9">
    <source>
        <dbReference type="Pfam" id="PF20730"/>
    </source>
</evidence>
<comment type="similarity">
    <text evidence="2">Belongs to the UPF0702 family.</text>
</comment>
<evidence type="ECO:0000256" key="6">
    <source>
        <dbReference type="ARBA" id="ARBA00023136"/>
    </source>
</evidence>
<evidence type="ECO:0000256" key="4">
    <source>
        <dbReference type="ARBA" id="ARBA00022692"/>
    </source>
</evidence>
<proteinExistence type="inferred from homology"/>
<organism evidence="10 11">
    <name type="scientific">Alkalihalophilus pseudofirmus</name>
    <name type="common">Bacillus pseudofirmus</name>
    <dbReference type="NCBI Taxonomy" id="79885"/>
    <lineage>
        <taxon>Bacteria</taxon>
        <taxon>Bacillati</taxon>
        <taxon>Bacillota</taxon>
        <taxon>Bacilli</taxon>
        <taxon>Bacillales</taxon>
        <taxon>Bacillaceae</taxon>
        <taxon>Alkalihalophilus</taxon>
    </lineage>
</organism>
<dbReference type="Pfam" id="PF20730">
    <property type="entry name" value="YetF_N"/>
    <property type="match status" value="1"/>
</dbReference>
<gene>
    <name evidence="10" type="ORF">RYX45_15075</name>
</gene>
<dbReference type="Proteomes" id="UP001285636">
    <property type="component" value="Unassembled WGS sequence"/>
</dbReference>
<evidence type="ECO:0000256" key="3">
    <source>
        <dbReference type="ARBA" id="ARBA00022475"/>
    </source>
</evidence>